<protein>
    <recommendedName>
        <fullName evidence="5">MBOAT family protein</fullName>
    </recommendedName>
</protein>
<dbReference type="InterPro" id="IPR024194">
    <property type="entry name" value="Ac/AlaTfrase_AlgI/DltB"/>
</dbReference>
<dbReference type="AlphaFoldDB" id="A0A9D2MZZ6"/>
<dbReference type="Proteomes" id="UP000823910">
    <property type="component" value="Unassembled WGS sequence"/>
</dbReference>
<comment type="similarity">
    <text evidence="1">Belongs to the membrane-bound acyltransferase family.</text>
</comment>
<reference evidence="3" key="2">
    <citation type="submission" date="2021-04" db="EMBL/GenBank/DDBJ databases">
        <authorList>
            <person name="Gilroy R."/>
        </authorList>
    </citation>
    <scope>NUCLEOTIDE SEQUENCE</scope>
    <source>
        <strain evidence="3">CHK180-15479</strain>
    </source>
</reference>
<dbReference type="PANTHER" id="PTHR13285">
    <property type="entry name" value="ACYLTRANSFERASE"/>
    <property type="match status" value="1"/>
</dbReference>
<keyword evidence="1" id="KW-0012">Acyltransferase</keyword>
<dbReference type="PIRSF" id="PIRSF500217">
    <property type="entry name" value="AlgI"/>
    <property type="match status" value="1"/>
</dbReference>
<keyword evidence="2" id="KW-1133">Transmembrane helix</keyword>
<evidence type="ECO:0000256" key="1">
    <source>
        <dbReference type="PIRNR" id="PIRNR016636"/>
    </source>
</evidence>
<gene>
    <name evidence="3" type="ORF">H9704_10135</name>
</gene>
<dbReference type="EMBL" id="DWWT01000049">
    <property type="protein sequence ID" value="HJC06494.1"/>
    <property type="molecule type" value="Genomic_DNA"/>
</dbReference>
<dbReference type="PIRSF" id="PIRSF016636">
    <property type="entry name" value="AlgI_DltB"/>
    <property type="match status" value="1"/>
</dbReference>
<reference evidence="3" key="1">
    <citation type="journal article" date="2021" name="PeerJ">
        <title>Extensive microbial diversity within the chicken gut microbiome revealed by metagenomics and culture.</title>
        <authorList>
            <person name="Gilroy R."/>
            <person name="Ravi A."/>
            <person name="Getino M."/>
            <person name="Pursley I."/>
            <person name="Horton D.L."/>
            <person name="Alikhan N.F."/>
            <person name="Baker D."/>
            <person name="Gharbi K."/>
            <person name="Hall N."/>
            <person name="Watson M."/>
            <person name="Adriaenssens E.M."/>
            <person name="Foster-Nyarko E."/>
            <person name="Jarju S."/>
            <person name="Secka A."/>
            <person name="Antonio M."/>
            <person name="Oren A."/>
            <person name="Chaudhuri R.R."/>
            <person name="La Ragione R."/>
            <person name="Hildebrand F."/>
            <person name="Pallen M.J."/>
        </authorList>
    </citation>
    <scope>NUCLEOTIDE SEQUENCE</scope>
    <source>
        <strain evidence="3">CHK180-15479</strain>
    </source>
</reference>
<dbReference type="GO" id="GO:0016746">
    <property type="term" value="F:acyltransferase activity"/>
    <property type="evidence" value="ECO:0007669"/>
    <property type="project" value="UniProtKB-KW"/>
</dbReference>
<feature type="transmembrane region" description="Helical" evidence="2">
    <location>
        <begin position="357"/>
        <end position="381"/>
    </location>
</feature>
<feature type="transmembrane region" description="Helical" evidence="2">
    <location>
        <begin position="34"/>
        <end position="67"/>
    </location>
</feature>
<dbReference type="InterPro" id="IPR051085">
    <property type="entry name" value="MB_O-acyltransferase"/>
</dbReference>
<feature type="transmembrane region" description="Helical" evidence="2">
    <location>
        <begin position="427"/>
        <end position="449"/>
    </location>
</feature>
<dbReference type="GO" id="GO:0042121">
    <property type="term" value="P:alginic acid biosynthetic process"/>
    <property type="evidence" value="ECO:0007669"/>
    <property type="project" value="InterPro"/>
</dbReference>
<feature type="transmembrane region" description="Helical" evidence="2">
    <location>
        <begin position="534"/>
        <end position="552"/>
    </location>
</feature>
<keyword evidence="2" id="KW-0812">Transmembrane</keyword>
<sequence>MSFVSYGFLVFMAVCLLCFLAVNAVPGNKKSRRAAVLFAASAVFLWLSGGILSLAVYGCSALTVWAGARGIERAGQQKGDSPKASAGKKRIFLAVLLCNLALLAAFKYVNFPGYTLRELAWLTGREEMVSWTPVSIPAPAAISFYTLTLLGYLIEVYWGVERAEKRFWKVALFGGFFPQMSTGPVARWGSLSATLFDGEARKPGEVLEAASEKEPGTSTAADVFFGLRRILWGLFKKLVISERLAVVVNTVYGDYETYTGSLLVLAAVCFAFQLYTDFGGAVDIALGAARMFGVRLEENFRQPFASRSIAEFWRRWHMTLGAWFKDFVMYPLMRTRAFEGLSRTCKKRFGKKAGKRVTTAAALFVVWFLLGLWHGGMWTFIIGSGLYHAFLMSAALLAEPVWSNFYKKTGIHRENPLWAAWQRVRTFVLVAIGFVFFRSDSLGMAFGIFKGMTSGDMGVFTAAGFASLGLSMADWGVLAVSMGILWAVSEVSSRREKRGDLGMAADTAVSASPETDGGICTVHDSRGEVCWGRLSAVCAALAFAVLILGFYGRGYDAAAFIYAAF</sequence>
<feature type="transmembrane region" description="Helical" evidence="2">
    <location>
        <begin position="138"/>
        <end position="160"/>
    </location>
</feature>
<feature type="transmembrane region" description="Helical" evidence="2">
    <location>
        <begin position="461"/>
        <end position="488"/>
    </location>
</feature>
<dbReference type="GO" id="GO:0005886">
    <property type="term" value="C:plasma membrane"/>
    <property type="evidence" value="ECO:0007669"/>
    <property type="project" value="UniProtKB-UniRule"/>
</dbReference>
<evidence type="ECO:0000313" key="3">
    <source>
        <dbReference type="EMBL" id="HJC06494.1"/>
    </source>
</evidence>
<feature type="transmembrane region" description="Helical" evidence="2">
    <location>
        <begin position="91"/>
        <end position="109"/>
    </location>
</feature>
<organism evidence="3 4">
    <name type="scientific">Candidatus Enterocloster excrementipullorum</name>
    <dbReference type="NCBI Taxonomy" id="2838559"/>
    <lineage>
        <taxon>Bacteria</taxon>
        <taxon>Bacillati</taxon>
        <taxon>Bacillota</taxon>
        <taxon>Clostridia</taxon>
        <taxon>Lachnospirales</taxon>
        <taxon>Lachnospiraceae</taxon>
        <taxon>Enterocloster</taxon>
    </lineage>
</organism>
<proteinExistence type="inferred from homology"/>
<evidence type="ECO:0000256" key="2">
    <source>
        <dbReference type="SAM" id="Phobius"/>
    </source>
</evidence>
<dbReference type="InterPro" id="IPR028362">
    <property type="entry name" value="AlgI"/>
</dbReference>
<keyword evidence="1" id="KW-0808">Transferase</keyword>
<feature type="transmembrane region" description="Helical" evidence="2">
    <location>
        <begin position="387"/>
        <end position="406"/>
    </location>
</feature>
<keyword evidence="1 2" id="KW-0472">Membrane</keyword>
<evidence type="ECO:0000313" key="4">
    <source>
        <dbReference type="Proteomes" id="UP000823910"/>
    </source>
</evidence>
<evidence type="ECO:0008006" key="5">
    <source>
        <dbReference type="Google" id="ProtNLM"/>
    </source>
</evidence>
<name>A0A9D2MZZ6_9FIRM</name>
<dbReference type="PANTHER" id="PTHR13285:SF18">
    <property type="entry name" value="PROTEIN-CYSTEINE N-PALMITOYLTRANSFERASE RASP"/>
    <property type="match status" value="1"/>
</dbReference>
<comment type="caution">
    <text evidence="3">The sequence shown here is derived from an EMBL/GenBank/DDBJ whole genome shotgun (WGS) entry which is preliminary data.</text>
</comment>
<accession>A0A9D2MZZ6</accession>
<keyword evidence="1" id="KW-1003">Cell membrane</keyword>